<name>A0A067LXT7_BOTB1</name>
<evidence type="ECO:0000313" key="3">
    <source>
        <dbReference type="Proteomes" id="UP000027195"/>
    </source>
</evidence>
<dbReference type="Proteomes" id="UP000027195">
    <property type="component" value="Unassembled WGS sequence"/>
</dbReference>
<dbReference type="EMBL" id="KL198096">
    <property type="protein sequence ID" value="KDQ08034.1"/>
    <property type="molecule type" value="Genomic_DNA"/>
</dbReference>
<protein>
    <submittedName>
        <fullName evidence="2">Uncharacterized protein</fullName>
    </submittedName>
</protein>
<organism evidence="2 3">
    <name type="scientific">Botryobasidium botryosum (strain FD-172 SS1)</name>
    <dbReference type="NCBI Taxonomy" id="930990"/>
    <lineage>
        <taxon>Eukaryota</taxon>
        <taxon>Fungi</taxon>
        <taxon>Dikarya</taxon>
        <taxon>Basidiomycota</taxon>
        <taxon>Agaricomycotina</taxon>
        <taxon>Agaricomycetes</taxon>
        <taxon>Cantharellales</taxon>
        <taxon>Botryobasidiaceae</taxon>
        <taxon>Botryobasidium</taxon>
    </lineage>
</organism>
<proteinExistence type="predicted"/>
<sequence length="74" mass="7685">MRFGAILSVLSLGLVAFAAPAAYVQGSALAYRAPAEIAVRGIISPVEAYHKRAEGAVAVSSPGPVNQLVKIHER</sequence>
<dbReference type="AlphaFoldDB" id="A0A067LXT7"/>
<gene>
    <name evidence="2" type="ORF">BOTBODRAFT_180182</name>
</gene>
<evidence type="ECO:0000256" key="1">
    <source>
        <dbReference type="SAM" id="SignalP"/>
    </source>
</evidence>
<feature type="chain" id="PRO_5001644205" evidence="1">
    <location>
        <begin position="27"/>
        <end position="74"/>
    </location>
</feature>
<reference evidence="3" key="1">
    <citation type="journal article" date="2014" name="Proc. Natl. Acad. Sci. U.S.A.">
        <title>Extensive sampling of basidiomycete genomes demonstrates inadequacy of the white-rot/brown-rot paradigm for wood decay fungi.</title>
        <authorList>
            <person name="Riley R."/>
            <person name="Salamov A.A."/>
            <person name="Brown D.W."/>
            <person name="Nagy L.G."/>
            <person name="Floudas D."/>
            <person name="Held B.W."/>
            <person name="Levasseur A."/>
            <person name="Lombard V."/>
            <person name="Morin E."/>
            <person name="Otillar R."/>
            <person name="Lindquist E.A."/>
            <person name="Sun H."/>
            <person name="LaButti K.M."/>
            <person name="Schmutz J."/>
            <person name="Jabbour D."/>
            <person name="Luo H."/>
            <person name="Baker S.E."/>
            <person name="Pisabarro A.G."/>
            <person name="Walton J.D."/>
            <person name="Blanchette R.A."/>
            <person name="Henrissat B."/>
            <person name="Martin F."/>
            <person name="Cullen D."/>
            <person name="Hibbett D.S."/>
            <person name="Grigoriev I.V."/>
        </authorList>
    </citation>
    <scope>NUCLEOTIDE SEQUENCE [LARGE SCALE GENOMIC DNA]</scope>
    <source>
        <strain evidence="3">FD-172 SS1</strain>
    </source>
</reference>
<feature type="signal peptide" evidence="1">
    <location>
        <begin position="1"/>
        <end position="26"/>
    </location>
</feature>
<dbReference type="HOGENOM" id="CLU_2687488_0_0_1"/>
<keyword evidence="3" id="KW-1185">Reference proteome</keyword>
<accession>A0A067LXT7</accession>
<dbReference type="InParanoid" id="A0A067LXT7"/>
<keyword evidence="1" id="KW-0732">Signal</keyword>
<evidence type="ECO:0000313" key="2">
    <source>
        <dbReference type="EMBL" id="KDQ08034.1"/>
    </source>
</evidence>